<dbReference type="EMBL" id="JAGIXG020000043">
    <property type="protein sequence ID" value="KAI6779670.1"/>
    <property type="molecule type" value="Genomic_DNA"/>
</dbReference>
<dbReference type="PANTHER" id="PTHR18034">
    <property type="entry name" value="CELL CYCLE CONTROL PROTEIN CWF22-RELATED"/>
    <property type="match status" value="1"/>
</dbReference>
<feature type="compositionally biased region" description="Basic and acidic residues" evidence="4">
    <location>
        <begin position="190"/>
        <end position="203"/>
    </location>
</feature>
<keyword evidence="3" id="KW-0539">Nucleus</keyword>
<dbReference type="OrthoDB" id="361797at2759"/>
<protein>
    <submittedName>
        <fullName evidence="6">Suppressor of glycerol defect protein-like protein</fullName>
    </submittedName>
</protein>
<feature type="compositionally biased region" description="Acidic residues" evidence="4">
    <location>
        <begin position="237"/>
        <end position="260"/>
    </location>
</feature>
<dbReference type="GO" id="GO:0042274">
    <property type="term" value="P:ribosomal small subunit biogenesis"/>
    <property type="evidence" value="ECO:0007669"/>
    <property type="project" value="TreeGrafter"/>
</dbReference>
<dbReference type="PANTHER" id="PTHR18034:SF4">
    <property type="entry name" value="NUCLEOLAR MIF4G DOMAIN-CONTAINING PROTEIN 1"/>
    <property type="match status" value="1"/>
</dbReference>
<feature type="compositionally biased region" description="Acidic residues" evidence="4">
    <location>
        <begin position="164"/>
        <end position="182"/>
    </location>
</feature>
<evidence type="ECO:0000256" key="1">
    <source>
        <dbReference type="ARBA" id="ARBA00004604"/>
    </source>
</evidence>
<dbReference type="InterPro" id="IPR050781">
    <property type="entry name" value="CWC22_splicing_factor"/>
</dbReference>
<comment type="subcellular location">
    <subcellularLocation>
        <location evidence="1">Nucleus</location>
        <location evidence="1">Nucleolus</location>
    </subcellularLocation>
</comment>
<dbReference type="InterPro" id="IPR016024">
    <property type="entry name" value="ARM-type_fold"/>
</dbReference>
<feature type="region of interest" description="Disordered" evidence="4">
    <location>
        <begin position="581"/>
        <end position="608"/>
    </location>
</feature>
<comment type="caution">
    <text evidence="6">The sequence shown here is derived from an EMBL/GenBank/DDBJ whole genome shotgun (WGS) entry which is preliminary data.</text>
</comment>
<reference evidence="6" key="2">
    <citation type="submission" date="2022-07" db="EMBL/GenBank/DDBJ databases">
        <authorList>
            <person name="Goncalves M.F.M."/>
            <person name="Hilario S."/>
            <person name="Van De Peer Y."/>
            <person name="Esteves A.C."/>
            <person name="Alves A."/>
        </authorList>
    </citation>
    <scope>NUCLEOTIDE SEQUENCE</scope>
    <source>
        <strain evidence="6">MUM 19.33</strain>
    </source>
</reference>
<sequence length="861" mass="95693">MPKSVAELQGQLFKSLGLGDACAGNKAGRGQSSNRKDQRKAQRIQKKTNRYSRVAPTKSQVTNTQGKNGPAPKSRQQRVAADSEESLGEDDDEDIDDIADPFEESDEILDQSAEDDTASKHGNKMSSAMKEKLAKDDAEIEGFERKLGIKKGRKSLPQSFKEDGLEELMADLADDSDGDDAEVSVNGDEDSSKRKREFDDWLAAKRRKTAPKAVPKGGREEDEGDSDDELNGHDDLTDLDGEEGSDLFDEEDEDQFDEEGSFGGFGSSEDEAPAAAQRPRENPYVPPTQGNVVAKYVPPSLRKTRNTHDEKRERLRKQAQGLVNRLTDANIISIVKGVDDLYGNNARGEVTEVLTDHILAQVCKPEALPDQFFVLTGGFCAAVYKIVGSSFGSHLVRRVVQDFGQEYDRASAVQGEDAAIPKEPSNLITFLSQLYVFEVVRCKIIFDYMERLLLDLNEINVELLLRICRNGGRLLRRDDPQALKRVADVLGKSVAKAETGSVTVRTKFMVDTINDLKNKKSKGKGLDSSIVSEQVISMKKHLGELKSQSRRLDGLTPMGMDLDDVISADTKGKWWLVGASVPPKESESNKSETKSKKGRKHVSEEVYDDANGDEEDMDFVLPDYPKKARSQGLGSPAQIAIFTALMTAMDCQRGYQHYVNLGLKREEKREVARVLVQCVGSEAEYNAYYAGIGELCCRDTKLRFAFQARLWQIFRAMGESLFGEEAEDMDTADSTRFQDEPRVQKVAQFYASLIASGSLSLAILKPLNMAEMELWTSFFVECLIISLLQECKSKRTEREDIKVEKAFGAARDLPQLAAGLEWFMRKKLRKTKALSSKSLLELDQVKAKAMAAVQSRGVLEE</sequence>
<feature type="compositionally biased region" description="Basic residues" evidence="4">
    <location>
        <begin position="41"/>
        <end position="50"/>
    </location>
</feature>
<evidence type="ECO:0000313" key="6">
    <source>
        <dbReference type="EMBL" id="KAI6779670.1"/>
    </source>
</evidence>
<evidence type="ECO:0000259" key="5">
    <source>
        <dbReference type="PROSITE" id="PS51366"/>
    </source>
</evidence>
<dbReference type="InterPro" id="IPR003891">
    <property type="entry name" value="Initiation_fac_eIF4g_MI"/>
</dbReference>
<feature type="compositionally biased region" description="Acidic residues" evidence="4">
    <location>
        <begin position="82"/>
        <end position="116"/>
    </location>
</feature>
<dbReference type="SMART" id="SM00543">
    <property type="entry name" value="MIF4G"/>
    <property type="match status" value="1"/>
</dbReference>
<evidence type="ECO:0000256" key="3">
    <source>
        <dbReference type="ARBA" id="ARBA00023242"/>
    </source>
</evidence>
<comment type="similarity">
    <text evidence="2">Belongs to the CWC22 family.</text>
</comment>
<name>A0A9P9XYA5_9HYPO</name>
<dbReference type="AlphaFoldDB" id="A0A9P9XYA5"/>
<dbReference type="InterPro" id="IPR003890">
    <property type="entry name" value="MIF4G-like_typ-3"/>
</dbReference>
<feature type="domain" description="MI" evidence="5">
    <location>
        <begin position="636"/>
        <end position="769"/>
    </location>
</feature>
<dbReference type="Gene3D" id="1.25.40.180">
    <property type="match status" value="1"/>
</dbReference>
<dbReference type="GeneID" id="75834187"/>
<dbReference type="RefSeq" id="XP_051360526.1">
    <property type="nucleotide sequence ID" value="XM_051508386.1"/>
</dbReference>
<evidence type="ECO:0000256" key="4">
    <source>
        <dbReference type="SAM" id="MobiDB-lite"/>
    </source>
</evidence>
<dbReference type="Proteomes" id="UP001055219">
    <property type="component" value="Unassembled WGS sequence"/>
</dbReference>
<proteinExistence type="inferred from homology"/>
<feature type="compositionally biased region" description="Acidic residues" evidence="4">
    <location>
        <begin position="220"/>
        <end position="229"/>
    </location>
</feature>
<feature type="compositionally biased region" description="Basic and acidic residues" evidence="4">
    <location>
        <begin position="129"/>
        <end position="147"/>
    </location>
</feature>
<dbReference type="GO" id="GO:0003723">
    <property type="term" value="F:RNA binding"/>
    <property type="evidence" value="ECO:0007669"/>
    <property type="project" value="InterPro"/>
</dbReference>
<evidence type="ECO:0000313" key="7">
    <source>
        <dbReference type="Proteomes" id="UP001055219"/>
    </source>
</evidence>
<dbReference type="PROSITE" id="PS51366">
    <property type="entry name" value="MI"/>
    <property type="match status" value="1"/>
</dbReference>
<dbReference type="SUPFAM" id="SSF48371">
    <property type="entry name" value="ARM repeat"/>
    <property type="match status" value="1"/>
</dbReference>
<feature type="compositionally biased region" description="Polar residues" evidence="4">
    <location>
        <begin position="57"/>
        <end position="67"/>
    </location>
</feature>
<accession>A0A9P9XYA5</accession>
<organism evidence="6 7">
    <name type="scientific">Emericellopsis cladophorae</name>
    <dbReference type="NCBI Taxonomy" id="2686198"/>
    <lineage>
        <taxon>Eukaryota</taxon>
        <taxon>Fungi</taxon>
        <taxon>Dikarya</taxon>
        <taxon>Ascomycota</taxon>
        <taxon>Pezizomycotina</taxon>
        <taxon>Sordariomycetes</taxon>
        <taxon>Hypocreomycetidae</taxon>
        <taxon>Hypocreales</taxon>
        <taxon>Bionectriaceae</taxon>
        <taxon>Emericellopsis</taxon>
    </lineage>
</organism>
<gene>
    <name evidence="6" type="ORF">J7T54_007713</name>
</gene>
<evidence type="ECO:0000256" key="2">
    <source>
        <dbReference type="ARBA" id="ARBA00006856"/>
    </source>
</evidence>
<dbReference type="GO" id="GO:0005730">
    <property type="term" value="C:nucleolus"/>
    <property type="evidence" value="ECO:0007669"/>
    <property type="project" value="UniProtKB-SubCell"/>
</dbReference>
<feature type="region of interest" description="Disordered" evidence="4">
    <location>
        <begin position="16"/>
        <end position="312"/>
    </location>
</feature>
<reference evidence="6" key="1">
    <citation type="journal article" date="2021" name="J Fungi (Basel)">
        <title>Genomic and Metabolomic Analyses of the Marine Fungus Emericellopsis cladophorae: Insights into Saltwater Adaptability Mechanisms and Its Biosynthetic Potential.</title>
        <authorList>
            <person name="Goncalves M.F.M."/>
            <person name="Hilario S."/>
            <person name="Van de Peer Y."/>
            <person name="Esteves A.C."/>
            <person name="Alves A."/>
        </authorList>
    </citation>
    <scope>NUCLEOTIDE SEQUENCE</scope>
    <source>
        <strain evidence="6">MUM 19.33</strain>
    </source>
</reference>
<feature type="compositionally biased region" description="Basic and acidic residues" evidence="4">
    <location>
        <begin position="584"/>
        <end position="595"/>
    </location>
</feature>
<keyword evidence="7" id="KW-1185">Reference proteome</keyword>
<dbReference type="Pfam" id="PF02854">
    <property type="entry name" value="MIF4G"/>
    <property type="match status" value="1"/>
</dbReference>